<dbReference type="Gene3D" id="2.170.270.10">
    <property type="entry name" value="SET domain"/>
    <property type="match status" value="1"/>
</dbReference>
<dbReference type="InterPro" id="IPR046341">
    <property type="entry name" value="SET_dom_sf"/>
</dbReference>
<protein>
    <recommendedName>
        <fullName evidence="3">Protein msta</fullName>
    </recommendedName>
</protein>
<comment type="caution">
    <text evidence="1">The sequence shown here is derived from an EMBL/GenBank/DDBJ whole genome shotgun (WGS) entry which is preliminary data.</text>
</comment>
<dbReference type="AlphaFoldDB" id="A0A922SJ80"/>
<reference evidence="1" key="1">
    <citation type="journal article" date="2021" name="G3 (Bethesda)">
        <title>Genome and transcriptome analysis of the beet armyworm Spodoptera exigua reveals targets for pest control. .</title>
        <authorList>
            <person name="Simon S."/>
            <person name="Breeschoten T."/>
            <person name="Jansen H.J."/>
            <person name="Dirks R.P."/>
            <person name="Schranz M.E."/>
            <person name="Ros V.I.D."/>
        </authorList>
    </citation>
    <scope>NUCLEOTIDE SEQUENCE</scope>
    <source>
        <strain evidence="1">TB_SE_WUR_2020</strain>
    </source>
</reference>
<evidence type="ECO:0000313" key="2">
    <source>
        <dbReference type="Proteomes" id="UP000814243"/>
    </source>
</evidence>
<sequence>MGDDVRHYGVLQNDKYGRYLVANKDLVSGELIFTDTPFAVGPKPGKYTPPLCLSCYCPVENTLCSTCGWPVCSEECGKSATHAGECEVFSAAKVKFQTVEDWTVSAPQLDCITPLRILLAKEKDPDRWQRELEVMETHTKERKERPTWGADQVNIADFLVDYCKLSDRFDKELVQKVCGILEVNSVEIPSRGGFSIRALVQVRAAVPIKQGETLYLCYTHSLSPTIVRRDFLLESKFFECDCARCADPTELGTHLSTLKCSKCDNGVILATNPLGNYLTLSMS</sequence>
<dbReference type="Proteomes" id="UP000814243">
    <property type="component" value="Unassembled WGS sequence"/>
</dbReference>
<dbReference type="PANTHER" id="PTHR46455:SF7">
    <property type="entry name" value="RE12806P"/>
    <property type="match status" value="1"/>
</dbReference>
<evidence type="ECO:0000313" key="1">
    <source>
        <dbReference type="EMBL" id="KAH9639601.1"/>
    </source>
</evidence>
<dbReference type="InterPro" id="IPR053010">
    <property type="entry name" value="SET_SmydA-8"/>
</dbReference>
<gene>
    <name evidence="1" type="ORF">HF086_010008</name>
</gene>
<dbReference type="EMBL" id="JACEFF010000322">
    <property type="protein sequence ID" value="KAH9639601.1"/>
    <property type="molecule type" value="Genomic_DNA"/>
</dbReference>
<dbReference type="SUPFAM" id="SSF82199">
    <property type="entry name" value="SET domain"/>
    <property type="match status" value="1"/>
</dbReference>
<accession>A0A922SJ80</accession>
<name>A0A922SJ80_SPOEX</name>
<proteinExistence type="predicted"/>
<evidence type="ECO:0008006" key="3">
    <source>
        <dbReference type="Google" id="ProtNLM"/>
    </source>
</evidence>
<dbReference type="PANTHER" id="PTHR46455">
    <property type="entry name" value="SET AND MYND DOMAIN CONTAINING, ARTHROPOD-SPECIFIC, MEMBER 4, ISOFORM A"/>
    <property type="match status" value="1"/>
</dbReference>
<organism evidence="1 2">
    <name type="scientific">Spodoptera exigua</name>
    <name type="common">Beet armyworm</name>
    <name type="synonym">Noctua fulgens</name>
    <dbReference type="NCBI Taxonomy" id="7107"/>
    <lineage>
        <taxon>Eukaryota</taxon>
        <taxon>Metazoa</taxon>
        <taxon>Ecdysozoa</taxon>
        <taxon>Arthropoda</taxon>
        <taxon>Hexapoda</taxon>
        <taxon>Insecta</taxon>
        <taxon>Pterygota</taxon>
        <taxon>Neoptera</taxon>
        <taxon>Endopterygota</taxon>
        <taxon>Lepidoptera</taxon>
        <taxon>Glossata</taxon>
        <taxon>Ditrysia</taxon>
        <taxon>Noctuoidea</taxon>
        <taxon>Noctuidae</taxon>
        <taxon>Amphipyrinae</taxon>
        <taxon>Spodoptera</taxon>
    </lineage>
</organism>